<evidence type="ECO:0000313" key="2">
    <source>
        <dbReference type="EMBL" id="CAH0713347.1"/>
    </source>
</evidence>
<evidence type="ECO:0000256" key="1">
    <source>
        <dbReference type="SAM" id="SignalP"/>
    </source>
</evidence>
<protein>
    <submittedName>
        <fullName evidence="2">Uncharacterized protein</fullName>
    </submittedName>
</protein>
<dbReference type="OrthoDB" id="7461691at2759"/>
<feature type="non-terminal residue" evidence="2">
    <location>
        <position position="104"/>
    </location>
</feature>
<sequence>MAIKVFIFLLGLTAISAKPVLKQENRSEIEILLSKGLIGFVPVVIPLEEITSIPDGPEHNIQKRSALRGDNPNNDLLADFEGANYENSLTGLDRRIKTLPSWVG</sequence>
<feature type="signal peptide" evidence="1">
    <location>
        <begin position="1"/>
        <end position="17"/>
    </location>
</feature>
<dbReference type="Proteomes" id="UP000838878">
    <property type="component" value="Chromosome 1"/>
</dbReference>
<feature type="chain" id="PRO_5035458899" evidence="1">
    <location>
        <begin position="18"/>
        <end position="104"/>
    </location>
</feature>
<organism evidence="2 3">
    <name type="scientific">Brenthis ino</name>
    <name type="common">lesser marbled fritillary</name>
    <dbReference type="NCBI Taxonomy" id="405034"/>
    <lineage>
        <taxon>Eukaryota</taxon>
        <taxon>Metazoa</taxon>
        <taxon>Ecdysozoa</taxon>
        <taxon>Arthropoda</taxon>
        <taxon>Hexapoda</taxon>
        <taxon>Insecta</taxon>
        <taxon>Pterygota</taxon>
        <taxon>Neoptera</taxon>
        <taxon>Endopterygota</taxon>
        <taxon>Lepidoptera</taxon>
        <taxon>Glossata</taxon>
        <taxon>Ditrysia</taxon>
        <taxon>Papilionoidea</taxon>
        <taxon>Nymphalidae</taxon>
        <taxon>Heliconiinae</taxon>
        <taxon>Argynnini</taxon>
        <taxon>Brenthis</taxon>
    </lineage>
</organism>
<keyword evidence="3" id="KW-1185">Reference proteome</keyword>
<name>A0A8J9U3T8_9NEOP</name>
<dbReference type="EMBL" id="OV170221">
    <property type="protein sequence ID" value="CAH0713347.1"/>
    <property type="molecule type" value="Genomic_DNA"/>
</dbReference>
<proteinExistence type="predicted"/>
<accession>A0A8J9U3T8</accession>
<reference evidence="2" key="1">
    <citation type="submission" date="2021-12" db="EMBL/GenBank/DDBJ databases">
        <authorList>
            <person name="Martin H S."/>
        </authorList>
    </citation>
    <scope>NUCLEOTIDE SEQUENCE</scope>
</reference>
<dbReference type="AlphaFoldDB" id="A0A8J9U3T8"/>
<keyword evidence="1" id="KW-0732">Signal</keyword>
<evidence type="ECO:0000313" key="3">
    <source>
        <dbReference type="Proteomes" id="UP000838878"/>
    </source>
</evidence>
<gene>
    <name evidence="2" type="ORF">BINO364_LOCUS519</name>
</gene>